<dbReference type="Pfam" id="PF17166">
    <property type="entry name" value="DUF5126"/>
    <property type="match status" value="1"/>
</dbReference>
<reference evidence="4 5" key="1">
    <citation type="submission" date="2018-11" db="EMBL/GenBank/DDBJ databases">
        <title>Chitinophaga lutea sp.nov., isolate from arsenic contaminated soil.</title>
        <authorList>
            <person name="Zong Y."/>
        </authorList>
    </citation>
    <scope>NUCLEOTIDE SEQUENCE [LARGE SCALE GENOMIC DNA]</scope>
    <source>
        <strain evidence="4 5">ZY74</strain>
    </source>
</reference>
<dbReference type="EMBL" id="RPDH01000001">
    <property type="protein sequence ID" value="RPE14287.1"/>
    <property type="molecule type" value="Genomic_DNA"/>
</dbReference>
<feature type="domain" description="DUF4959" evidence="1">
    <location>
        <begin position="17"/>
        <end position="120"/>
    </location>
</feature>
<comment type="caution">
    <text evidence="4">The sequence shown here is derived from an EMBL/GenBank/DDBJ whole genome shotgun (WGS) entry which is preliminary data.</text>
</comment>
<dbReference type="InterPro" id="IPR032527">
    <property type="entry name" value="DUF4959"/>
</dbReference>
<feature type="domain" description="DUF5126" evidence="3">
    <location>
        <begin position="122"/>
        <end position="225"/>
    </location>
</feature>
<sequence length="391" mass="43161">MKKMFLLIVVFAGLQQACTEKTNEPISPSSGKPGLVTEVSVQNVPGGAIVTYRIPNQADVISVKAVYKITTGKQYEAVSSMYENKVAVMGFNDTENHEVLLYTVNRGQELSEPVKCTIKPLASPLSLAAKTVQIQGDFGGARFTWANEQKSPLAFEFYTPDSLGRMALARVVNSQVEAGSQALRGYAPVPREFGVVVKDNFGNRSDTIFPAGRKITPLFEERLPKATMKIMKLANDQNFTNWEGSDQKIIDDDKTSFGHSPSSSLPAPFTLDLGMLAKVSRIVLFQRKFGDSYFNWGNPRAFDVYVKVGTPSQSGDWGEWKKIMETEIIKPSGAASGTVTDDDLRAGENGHEFTFDLSQEPVRYIRIVVRSTWGSTTFTHPAEVDVYGERK</sequence>
<dbReference type="InterPro" id="IPR032164">
    <property type="entry name" value="DUF5000"/>
</dbReference>
<accession>A0A3N4QE86</accession>
<proteinExistence type="predicted"/>
<dbReference type="Gene3D" id="2.60.120.260">
    <property type="entry name" value="Galactose-binding domain-like"/>
    <property type="match status" value="1"/>
</dbReference>
<name>A0A3N4QE86_9BACT</name>
<dbReference type="SUPFAM" id="SSF49785">
    <property type="entry name" value="Galactose-binding domain-like"/>
    <property type="match status" value="1"/>
</dbReference>
<gene>
    <name evidence="4" type="ORF">EGT74_01115</name>
</gene>
<dbReference type="Pfam" id="PF16391">
    <property type="entry name" value="DUF5000"/>
    <property type="match status" value="1"/>
</dbReference>
<evidence type="ECO:0000259" key="2">
    <source>
        <dbReference type="Pfam" id="PF16391"/>
    </source>
</evidence>
<dbReference type="Pfam" id="PF16323">
    <property type="entry name" value="DUF4959"/>
    <property type="match status" value="1"/>
</dbReference>
<evidence type="ECO:0000313" key="5">
    <source>
        <dbReference type="Proteomes" id="UP000278351"/>
    </source>
</evidence>
<dbReference type="AlphaFoldDB" id="A0A3N4QE86"/>
<dbReference type="InterPro" id="IPR008979">
    <property type="entry name" value="Galactose-bd-like_sf"/>
</dbReference>
<evidence type="ECO:0000259" key="3">
    <source>
        <dbReference type="Pfam" id="PF17166"/>
    </source>
</evidence>
<evidence type="ECO:0000313" key="4">
    <source>
        <dbReference type="EMBL" id="RPE14287.1"/>
    </source>
</evidence>
<organism evidence="4 5">
    <name type="scientific">Chitinophaga lutea</name>
    <dbReference type="NCBI Taxonomy" id="2488634"/>
    <lineage>
        <taxon>Bacteria</taxon>
        <taxon>Pseudomonadati</taxon>
        <taxon>Bacteroidota</taxon>
        <taxon>Chitinophagia</taxon>
        <taxon>Chitinophagales</taxon>
        <taxon>Chitinophagaceae</taxon>
        <taxon>Chitinophaga</taxon>
    </lineage>
</organism>
<keyword evidence="5" id="KW-1185">Reference proteome</keyword>
<evidence type="ECO:0000259" key="1">
    <source>
        <dbReference type="Pfam" id="PF16323"/>
    </source>
</evidence>
<dbReference type="OrthoDB" id="626236at2"/>
<dbReference type="Proteomes" id="UP000278351">
    <property type="component" value="Unassembled WGS sequence"/>
</dbReference>
<dbReference type="InterPro" id="IPR033431">
    <property type="entry name" value="DUF5126"/>
</dbReference>
<protein>
    <submittedName>
        <fullName evidence="4">DUF4959 domain-containing protein</fullName>
    </submittedName>
</protein>
<dbReference type="RefSeq" id="WP_123844645.1">
    <property type="nucleotide sequence ID" value="NZ_RPDH01000001.1"/>
</dbReference>
<feature type="domain" description="DUF5000" evidence="2">
    <location>
        <begin position="252"/>
        <end position="388"/>
    </location>
</feature>